<proteinExistence type="predicted"/>
<organism evidence="1 2">
    <name type="scientific">Thomasclavelia cocleata</name>
    <dbReference type="NCBI Taxonomy" id="69824"/>
    <lineage>
        <taxon>Bacteria</taxon>
        <taxon>Bacillati</taxon>
        <taxon>Bacillota</taxon>
        <taxon>Erysipelotrichia</taxon>
        <taxon>Erysipelotrichales</taxon>
        <taxon>Coprobacillaceae</taxon>
        <taxon>Thomasclavelia</taxon>
    </lineage>
</organism>
<accession>A0A1I0H5K6</accession>
<name>A0A1I0H5K6_9FIRM</name>
<protein>
    <submittedName>
        <fullName evidence="1">Uncharacterized protein</fullName>
    </submittedName>
</protein>
<keyword evidence="2" id="KW-1185">Reference proteome</keyword>
<evidence type="ECO:0000313" key="2">
    <source>
        <dbReference type="Proteomes" id="UP000198558"/>
    </source>
</evidence>
<reference evidence="2" key="1">
    <citation type="submission" date="2016-10" db="EMBL/GenBank/DDBJ databases">
        <authorList>
            <person name="Varghese N."/>
            <person name="Submissions S."/>
        </authorList>
    </citation>
    <scope>NUCLEOTIDE SEQUENCE [LARGE SCALE GENOMIC DNA]</scope>
    <source>
        <strain evidence="2">DSM 1551</strain>
    </source>
</reference>
<sequence>MSKQFCNDLKNDVLFKYLLHDDLDPDCIFMLKLFIENILNIKCHHRNNHCLLKFNENLPTFYIGKFL</sequence>
<dbReference type="EMBL" id="FOIN01000042">
    <property type="protein sequence ID" value="SET78870.1"/>
    <property type="molecule type" value="Genomic_DNA"/>
</dbReference>
<evidence type="ECO:0000313" key="1">
    <source>
        <dbReference type="EMBL" id="SET78870.1"/>
    </source>
</evidence>
<dbReference type="GeneID" id="78289311"/>
<dbReference type="AlphaFoldDB" id="A0A1I0H5K6"/>
<dbReference type="Proteomes" id="UP000198558">
    <property type="component" value="Unassembled WGS sequence"/>
</dbReference>
<dbReference type="RefSeq" id="WP_092356167.1">
    <property type="nucleotide sequence ID" value="NZ_FOIN01000042.1"/>
</dbReference>
<gene>
    <name evidence="1" type="ORF">SAMN04489758_14223</name>
</gene>